<evidence type="ECO:0000256" key="1">
    <source>
        <dbReference type="ARBA" id="ARBA00008894"/>
    </source>
</evidence>
<evidence type="ECO:0000259" key="7">
    <source>
        <dbReference type="Pfam" id="PF18052"/>
    </source>
</evidence>
<dbReference type="Proteomes" id="UP000479710">
    <property type="component" value="Unassembled WGS sequence"/>
</dbReference>
<dbReference type="InterPro" id="IPR002182">
    <property type="entry name" value="NB-ARC"/>
</dbReference>
<evidence type="ECO:0000256" key="4">
    <source>
        <dbReference type="ARBA" id="ARBA00022741"/>
    </source>
</evidence>
<dbReference type="PANTHER" id="PTHR19338">
    <property type="entry name" value="TRANSLOCASE OF INNER MITOCHONDRIAL MEMBRANE 13 HOMOLOG"/>
    <property type="match status" value="1"/>
</dbReference>
<evidence type="ECO:0000256" key="5">
    <source>
        <dbReference type="ARBA" id="ARBA00022821"/>
    </source>
</evidence>
<dbReference type="Pfam" id="PF00931">
    <property type="entry name" value="NB-ARC"/>
    <property type="match status" value="1"/>
</dbReference>
<dbReference type="InterPro" id="IPR038005">
    <property type="entry name" value="RX-like_CC"/>
</dbReference>
<keyword evidence="9" id="KW-1185">Reference proteome</keyword>
<gene>
    <name evidence="8" type="ORF">E2562_008679</name>
</gene>
<keyword evidence="2" id="KW-0433">Leucine-rich repeat</keyword>
<organism evidence="8 9">
    <name type="scientific">Oryza meyeriana var. granulata</name>
    <dbReference type="NCBI Taxonomy" id="110450"/>
    <lineage>
        <taxon>Eukaryota</taxon>
        <taxon>Viridiplantae</taxon>
        <taxon>Streptophyta</taxon>
        <taxon>Embryophyta</taxon>
        <taxon>Tracheophyta</taxon>
        <taxon>Spermatophyta</taxon>
        <taxon>Magnoliopsida</taxon>
        <taxon>Liliopsida</taxon>
        <taxon>Poales</taxon>
        <taxon>Poaceae</taxon>
        <taxon>BOP clade</taxon>
        <taxon>Oryzoideae</taxon>
        <taxon>Oryzeae</taxon>
        <taxon>Oryzinae</taxon>
        <taxon>Oryza</taxon>
        <taxon>Oryza meyeriana</taxon>
    </lineage>
</organism>
<accession>A0A6G1F5F3</accession>
<comment type="caution">
    <text evidence="8">The sequence shown here is derived from an EMBL/GenBank/DDBJ whole genome shotgun (WGS) entry which is preliminary data.</text>
</comment>
<dbReference type="Gene3D" id="3.40.50.300">
    <property type="entry name" value="P-loop containing nucleotide triphosphate hydrolases"/>
    <property type="match status" value="1"/>
</dbReference>
<keyword evidence="5" id="KW-0611">Plant defense</keyword>
<dbReference type="OrthoDB" id="682754at2759"/>
<dbReference type="SUPFAM" id="SSF52540">
    <property type="entry name" value="P-loop containing nucleoside triphosphate hydrolases"/>
    <property type="match status" value="1"/>
</dbReference>
<sequence>MFSAAFGAMDSVLSKLTSLLTFEYKLLNEVKQDITFVKSELESMHAFLKKMSEVEDELDEQVNCWRKEVLELSYDIEDCIDEFVVHLKDEPRCELHGIPSFISQIAKLIASIRNHHQIAKEMRGIRACVGEASRRHKRYKVDDTLSKPSKVTVDPRLPALYKDASDLVGIDGPKDELIRWLVTEGMTGPEQQLKVVPIVGSGGLGKTTLANQVYHNLEGIFESRAFVTVSQKPDMMKILRDILSGIGYNGLEVAWDEAGCFDFGIQHLLSLKEASVKIDCFAAWAGEGNAAETAIRNSARLLPNKPTLNIERFSANDDDMEDFGFVVLGRRVQQRMPVQAKT</sequence>
<feature type="domain" description="Disease resistance N-terminal" evidence="7">
    <location>
        <begin position="8"/>
        <end position="91"/>
    </location>
</feature>
<dbReference type="CDD" id="cd14798">
    <property type="entry name" value="RX-CC_like"/>
    <property type="match status" value="1"/>
</dbReference>
<evidence type="ECO:0000259" key="6">
    <source>
        <dbReference type="Pfam" id="PF00931"/>
    </source>
</evidence>
<protein>
    <recommendedName>
        <fullName evidence="10">Rx N-terminal domain-containing protein</fullName>
    </recommendedName>
</protein>
<name>A0A6G1F5F3_9ORYZ</name>
<dbReference type="PANTHER" id="PTHR19338:SF52">
    <property type="entry name" value="RX N-TERMINAL DOMAIN-CONTAINING PROTEIN"/>
    <property type="match status" value="1"/>
</dbReference>
<keyword evidence="3" id="KW-0677">Repeat</keyword>
<dbReference type="EMBL" id="SPHZ02000001">
    <property type="protein sequence ID" value="KAF0932148.1"/>
    <property type="molecule type" value="Genomic_DNA"/>
</dbReference>
<dbReference type="AlphaFoldDB" id="A0A6G1F5F3"/>
<evidence type="ECO:0000256" key="2">
    <source>
        <dbReference type="ARBA" id="ARBA00022614"/>
    </source>
</evidence>
<dbReference type="GO" id="GO:0006952">
    <property type="term" value="P:defense response"/>
    <property type="evidence" value="ECO:0007669"/>
    <property type="project" value="UniProtKB-KW"/>
</dbReference>
<feature type="domain" description="NB-ARC" evidence="6">
    <location>
        <begin position="174"/>
        <end position="247"/>
    </location>
</feature>
<proteinExistence type="inferred from homology"/>
<dbReference type="InterPro" id="IPR027417">
    <property type="entry name" value="P-loop_NTPase"/>
</dbReference>
<dbReference type="GO" id="GO:0043531">
    <property type="term" value="F:ADP binding"/>
    <property type="evidence" value="ECO:0007669"/>
    <property type="project" value="InterPro"/>
</dbReference>
<dbReference type="Pfam" id="PF18052">
    <property type="entry name" value="Rx_N"/>
    <property type="match status" value="1"/>
</dbReference>
<dbReference type="InterPro" id="IPR041118">
    <property type="entry name" value="Rx_N"/>
</dbReference>
<evidence type="ECO:0000313" key="8">
    <source>
        <dbReference type="EMBL" id="KAF0932148.1"/>
    </source>
</evidence>
<reference evidence="8 9" key="1">
    <citation type="submission" date="2019-11" db="EMBL/GenBank/DDBJ databases">
        <title>Whole genome sequence of Oryza granulata.</title>
        <authorList>
            <person name="Li W."/>
        </authorList>
    </citation>
    <scope>NUCLEOTIDE SEQUENCE [LARGE SCALE GENOMIC DNA]</scope>
    <source>
        <strain evidence="9">cv. Menghai</strain>
        <tissue evidence="8">Leaf</tissue>
    </source>
</reference>
<dbReference type="Gene3D" id="1.20.5.4130">
    <property type="match status" value="1"/>
</dbReference>
<evidence type="ECO:0000256" key="3">
    <source>
        <dbReference type="ARBA" id="ARBA00022737"/>
    </source>
</evidence>
<evidence type="ECO:0008006" key="10">
    <source>
        <dbReference type="Google" id="ProtNLM"/>
    </source>
</evidence>
<evidence type="ECO:0000313" key="9">
    <source>
        <dbReference type="Proteomes" id="UP000479710"/>
    </source>
</evidence>
<keyword evidence="4" id="KW-0547">Nucleotide-binding</keyword>
<comment type="similarity">
    <text evidence="1">Belongs to the disease resistance NB-LRR family.</text>
</comment>